<feature type="transmembrane region" description="Helical" evidence="1">
    <location>
        <begin position="48"/>
        <end position="73"/>
    </location>
</feature>
<evidence type="ECO:0000313" key="2">
    <source>
        <dbReference type="EMBL" id="RRR17978.1"/>
    </source>
</evidence>
<proteinExistence type="predicted"/>
<feature type="transmembrane region" description="Helical" evidence="1">
    <location>
        <begin position="143"/>
        <end position="168"/>
    </location>
</feature>
<evidence type="ECO:0000313" key="3">
    <source>
        <dbReference type="Proteomes" id="UP000274327"/>
    </source>
</evidence>
<keyword evidence="1" id="KW-1133">Transmembrane helix</keyword>
<keyword evidence="3" id="KW-1185">Reference proteome</keyword>
<evidence type="ECO:0008006" key="4">
    <source>
        <dbReference type="Google" id="ProtNLM"/>
    </source>
</evidence>
<dbReference type="EMBL" id="QOCI01000009">
    <property type="protein sequence ID" value="RRR17978.1"/>
    <property type="molecule type" value="Genomic_DNA"/>
</dbReference>
<accession>A0A3R8SCU4</accession>
<keyword evidence="1" id="KW-0812">Transmembrane</keyword>
<gene>
    <name evidence="2" type="ORF">DS079_11865</name>
</gene>
<name>A0A3R8SCU4_9MICO</name>
<dbReference type="Proteomes" id="UP000274327">
    <property type="component" value="Unassembled WGS sequence"/>
</dbReference>
<comment type="caution">
    <text evidence="2">The sequence shown here is derived from an EMBL/GenBank/DDBJ whole genome shotgun (WGS) entry which is preliminary data.</text>
</comment>
<dbReference type="GeneID" id="78121716"/>
<dbReference type="AlphaFoldDB" id="A0A3R8SCU4"/>
<dbReference type="RefSeq" id="WP_126987983.1">
    <property type="nucleotide sequence ID" value="NZ_JALXWX010000041.1"/>
</dbReference>
<sequence>MFQDLLVQLHDLVSGLAPWQQVLALVPAGAAPFIESYLGSFLGTALGIHPALAIPAAVLGNLVATFVVIALAGRTRDAIAQGRRMRGGRSAEEPSPSRFRTKVAAALEKYGVPGVCLLGPFVVASQISGPALIALGAARGRVYLWMGISIVLWGIVFGAFGGLFLAAIG</sequence>
<feature type="transmembrane region" description="Helical" evidence="1">
    <location>
        <begin position="110"/>
        <end position="137"/>
    </location>
</feature>
<protein>
    <recommendedName>
        <fullName evidence="4">Small multidrug efflux protein</fullName>
    </recommendedName>
</protein>
<evidence type="ECO:0000256" key="1">
    <source>
        <dbReference type="SAM" id="Phobius"/>
    </source>
</evidence>
<keyword evidence="1" id="KW-0472">Membrane</keyword>
<reference evidence="2 3" key="1">
    <citation type="submission" date="2018-07" db="EMBL/GenBank/DDBJ databases">
        <title>Brachybacteriurn paraconglorneratum KCTC 9916.</title>
        <authorList>
            <person name="Li Y."/>
        </authorList>
    </citation>
    <scope>NUCLEOTIDE SEQUENCE [LARGE SCALE GENOMIC DNA]</scope>
    <source>
        <strain evidence="2 3">KCTC 9916</strain>
    </source>
</reference>
<organism evidence="2 3">
    <name type="scientific">Brachybacterium paraconglomeratum</name>
    <dbReference type="NCBI Taxonomy" id="173362"/>
    <lineage>
        <taxon>Bacteria</taxon>
        <taxon>Bacillati</taxon>
        <taxon>Actinomycetota</taxon>
        <taxon>Actinomycetes</taxon>
        <taxon>Micrococcales</taxon>
        <taxon>Dermabacteraceae</taxon>
        <taxon>Brachybacterium</taxon>
    </lineage>
</organism>